<dbReference type="InterPro" id="IPR027291">
    <property type="entry name" value="Glyco_hydro_38_N_sf"/>
</dbReference>
<dbReference type="InterPro" id="IPR011330">
    <property type="entry name" value="Glyco_hydro/deAcase_b/a-brl"/>
</dbReference>
<dbReference type="Gene3D" id="3.20.110.10">
    <property type="entry name" value="Glycoside hydrolase 38, N terminal domain"/>
    <property type="match status" value="1"/>
</dbReference>
<evidence type="ECO:0000259" key="1">
    <source>
        <dbReference type="Pfam" id="PF01074"/>
    </source>
</evidence>
<dbReference type="SUPFAM" id="SSF88713">
    <property type="entry name" value="Glycoside hydrolase/deacetylase"/>
    <property type="match status" value="1"/>
</dbReference>
<accession>A0A173ZMT8</accession>
<protein>
    <submittedName>
        <fullName evidence="3">Alpha-mannosidase</fullName>
    </submittedName>
</protein>
<dbReference type="Gene3D" id="2.60.40.1180">
    <property type="entry name" value="Golgi alpha-mannosidase II"/>
    <property type="match status" value="1"/>
</dbReference>
<evidence type="ECO:0000259" key="2">
    <source>
        <dbReference type="Pfam" id="PF07748"/>
    </source>
</evidence>
<dbReference type="InterPro" id="IPR011682">
    <property type="entry name" value="Glyco_hydro_38_C"/>
</dbReference>
<reference evidence="3 4" key="1">
    <citation type="submission" date="2015-09" db="EMBL/GenBank/DDBJ databases">
        <authorList>
            <consortium name="Pathogen Informatics"/>
        </authorList>
    </citation>
    <scope>NUCLEOTIDE SEQUENCE [LARGE SCALE GENOMIC DNA]</scope>
    <source>
        <strain evidence="3 4">2789STDY5608840</strain>
    </source>
</reference>
<dbReference type="AlphaFoldDB" id="A0A173ZMT8"/>
<dbReference type="RefSeq" id="WP_022275404.1">
    <property type="nucleotide sequence ID" value="NZ_CABIXA010000003.1"/>
</dbReference>
<evidence type="ECO:0000313" key="4">
    <source>
        <dbReference type="Proteomes" id="UP000095517"/>
    </source>
</evidence>
<dbReference type="GO" id="GO:0009313">
    <property type="term" value="P:oligosaccharide catabolic process"/>
    <property type="evidence" value="ECO:0007669"/>
    <property type="project" value="TreeGrafter"/>
</dbReference>
<feature type="domain" description="Glycoside hydrolase family 38 N-terminal" evidence="1">
    <location>
        <begin position="61"/>
        <end position="196"/>
    </location>
</feature>
<dbReference type="Pfam" id="PF01074">
    <property type="entry name" value="Glyco_hydro_38N"/>
    <property type="match status" value="1"/>
</dbReference>
<dbReference type="GO" id="GO:0006013">
    <property type="term" value="P:mannose metabolic process"/>
    <property type="evidence" value="ECO:0007669"/>
    <property type="project" value="InterPro"/>
</dbReference>
<name>A0A173ZMT8_9BACE</name>
<dbReference type="InterPro" id="IPR028995">
    <property type="entry name" value="Glyco_hydro_57/38_cen_sf"/>
</dbReference>
<dbReference type="SUPFAM" id="SSF74650">
    <property type="entry name" value="Galactose mutarotase-like"/>
    <property type="match status" value="1"/>
</dbReference>
<dbReference type="Pfam" id="PF07748">
    <property type="entry name" value="Glyco_hydro_38C"/>
    <property type="match status" value="1"/>
</dbReference>
<dbReference type="SUPFAM" id="SSF88688">
    <property type="entry name" value="Families 57/38 glycoside transferase middle domain"/>
    <property type="match status" value="1"/>
</dbReference>
<dbReference type="Gene3D" id="2.70.98.30">
    <property type="entry name" value="Golgi alpha-mannosidase II, domain 4"/>
    <property type="match status" value="1"/>
</dbReference>
<dbReference type="GO" id="GO:0030246">
    <property type="term" value="F:carbohydrate binding"/>
    <property type="evidence" value="ECO:0007669"/>
    <property type="project" value="InterPro"/>
</dbReference>
<sequence>MNQFYIILLAVFFYSNVRAQQAYFVDGYHGGIYGHYPVKWKTQFIVDQLSMHPDWRICLEIEPETWDTVYVQTPEAYQQFKKLVASPQVEFTNPTYAQPYCYNISGESIIRQFQYGITKTNAHFPEVDFVTYSVEEPCFTSCLPQILKQFGFKYAVLKCPNTCWGGYTAAYGGELVNWIGTDGTSILTVPRYACERLEKNSTWQTTAWGNSEAYLTACREAGIKHPVGMCFQDAGWKNGPWIGSGKNTKNNSIYIRWRDYIENISIGKTDDDWHFSQEDIHVNLMWGSQVLQRIAQEVRTSENRIIMAEKMSVMAHLKNGYTCLKADMDEAWRTLMMAQHHDSWIVPYNGLNRQGTWADQIKRWTDDTNRISNRIIETSMQNFDDLSGSQQGDINQQWVRLFNTLGVERKEPVSVLLSLESENSDFVICDWKGKEIACFVESEGEKKRLFFEAEIPPFGYSTYCIKKKEVGKKIVAGSEKVSESKKVNEQEYVIENDMYKVAFDLSKGGVIKSLIAKKEGNKEFARKTGEYFLGELRGFFYEEGKFRSSTEAPARLTILRDNIYEKKVKIEGEIAAHPFTQLITLSKGVKRIDFELTVDWKKNVGIGEYKENHWSGNRRAFCDDRFKLNVLFPADLRSPRIYKNAPFDVCESTLDNTFFNSWDQIKHNIILNWVDLAEQKGDYALALFSDHTTSYSYGEDFPLGLTAQYSGGGLWGPDYKITGPLKMKYAIMPHRGKWDKASVANSSDCWNEPLLSSCYSVAKPESKSFISLQNTGYQVSAVYLENGKIVLRLFNSEGNGKLQKVTFDMPLSSVEEVDLNGKCVEKKNIKTRAGKSDMMISMPRFGVRTFVLSLI</sequence>
<dbReference type="PANTHER" id="PTHR46017:SF1">
    <property type="entry name" value="ALPHA-MANNOSIDASE 2C1"/>
    <property type="match status" value="1"/>
</dbReference>
<dbReference type="InterPro" id="IPR013780">
    <property type="entry name" value="Glyco_hydro_b"/>
</dbReference>
<organism evidence="3 4">
    <name type="scientific">Bacteroides finegoldii</name>
    <dbReference type="NCBI Taxonomy" id="338188"/>
    <lineage>
        <taxon>Bacteria</taxon>
        <taxon>Pseudomonadati</taxon>
        <taxon>Bacteroidota</taxon>
        <taxon>Bacteroidia</taxon>
        <taxon>Bacteroidales</taxon>
        <taxon>Bacteroidaceae</taxon>
        <taxon>Bacteroides</taxon>
    </lineage>
</organism>
<dbReference type="EMBL" id="CYZH01000003">
    <property type="protein sequence ID" value="CUN76930.1"/>
    <property type="molecule type" value="Genomic_DNA"/>
</dbReference>
<dbReference type="PANTHER" id="PTHR46017">
    <property type="entry name" value="ALPHA-MANNOSIDASE 2C1"/>
    <property type="match status" value="1"/>
</dbReference>
<gene>
    <name evidence="3" type="ORF">ERS852397_00824</name>
</gene>
<dbReference type="GO" id="GO:0004559">
    <property type="term" value="F:alpha-mannosidase activity"/>
    <property type="evidence" value="ECO:0007669"/>
    <property type="project" value="InterPro"/>
</dbReference>
<feature type="domain" description="Glycosyl hydrolase family 38 C-terminal" evidence="2">
    <location>
        <begin position="494"/>
        <end position="697"/>
    </location>
</feature>
<dbReference type="InterPro" id="IPR000602">
    <property type="entry name" value="Glyco_hydro_38_N"/>
</dbReference>
<dbReference type="STRING" id="338188.ERS852397_00824"/>
<dbReference type="Proteomes" id="UP000095517">
    <property type="component" value="Unassembled WGS sequence"/>
</dbReference>
<dbReference type="InterPro" id="IPR011013">
    <property type="entry name" value="Gal_mutarotase_sf_dom"/>
</dbReference>
<evidence type="ECO:0000313" key="3">
    <source>
        <dbReference type="EMBL" id="CUN76930.1"/>
    </source>
</evidence>
<proteinExistence type="predicted"/>